<dbReference type="OrthoDB" id="634154at2759"/>
<keyword evidence="1" id="KW-0812">Transmembrane</keyword>
<keyword evidence="1" id="KW-0472">Membrane</keyword>
<evidence type="ECO:0000313" key="2">
    <source>
        <dbReference type="EMBL" id="KYP39351.1"/>
    </source>
</evidence>
<dbReference type="OMA" id="ARRNTQY"/>
<gene>
    <name evidence="2" type="ORF">KK1_039329</name>
</gene>
<feature type="transmembrane region" description="Helical" evidence="1">
    <location>
        <begin position="43"/>
        <end position="63"/>
    </location>
</feature>
<accession>A0A151R9X5</accession>
<name>A0A151R9X5_CAJCA</name>
<reference evidence="2" key="1">
    <citation type="journal article" date="2012" name="Nat. Biotechnol.">
        <title>Draft genome sequence of pigeonpea (Cajanus cajan), an orphan legume crop of resource-poor farmers.</title>
        <authorList>
            <person name="Varshney R.K."/>
            <person name="Chen W."/>
            <person name="Li Y."/>
            <person name="Bharti A.K."/>
            <person name="Saxena R.K."/>
            <person name="Schlueter J.A."/>
            <person name="Donoghue M.T."/>
            <person name="Azam S."/>
            <person name="Fan G."/>
            <person name="Whaley A.M."/>
            <person name="Farmer A.D."/>
            <person name="Sheridan J."/>
            <person name="Iwata A."/>
            <person name="Tuteja R."/>
            <person name="Penmetsa R.V."/>
            <person name="Wu W."/>
            <person name="Upadhyaya H.D."/>
            <person name="Yang S.P."/>
            <person name="Shah T."/>
            <person name="Saxena K.B."/>
            <person name="Michael T."/>
            <person name="McCombie W.R."/>
            <person name="Yang B."/>
            <person name="Zhang G."/>
            <person name="Yang H."/>
            <person name="Wang J."/>
            <person name="Spillane C."/>
            <person name="Cook D.R."/>
            <person name="May G.D."/>
            <person name="Xu X."/>
            <person name="Jackson S.A."/>
        </authorList>
    </citation>
    <scope>NUCLEOTIDE SEQUENCE [LARGE SCALE GENOMIC DNA]</scope>
</reference>
<dbReference type="AlphaFoldDB" id="A0A151R9X5"/>
<dbReference type="EMBL" id="KQ483914">
    <property type="protein sequence ID" value="KYP39351.1"/>
    <property type="molecule type" value="Genomic_DNA"/>
</dbReference>
<organism evidence="2 3">
    <name type="scientific">Cajanus cajan</name>
    <name type="common">Pigeon pea</name>
    <name type="synonym">Cajanus indicus</name>
    <dbReference type="NCBI Taxonomy" id="3821"/>
    <lineage>
        <taxon>Eukaryota</taxon>
        <taxon>Viridiplantae</taxon>
        <taxon>Streptophyta</taxon>
        <taxon>Embryophyta</taxon>
        <taxon>Tracheophyta</taxon>
        <taxon>Spermatophyta</taxon>
        <taxon>Magnoliopsida</taxon>
        <taxon>eudicotyledons</taxon>
        <taxon>Gunneridae</taxon>
        <taxon>Pentapetalae</taxon>
        <taxon>rosids</taxon>
        <taxon>fabids</taxon>
        <taxon>Fabales</taxon>
        <taxon>Fabaceae</taxon>
        <taxon>Papilionoideae</taxon>
        <taxon>50 kb inversion clade</taxon>
        <taxon>NPAAA clade</taxon>
        <taxon>indigoferoid/millettioid clade</taxon>
        <taxon>Phaseoleae</taxon>
        <taxon>Cajanus</taxon>
    </lineage>
</organism>
<protein>
    <submittedName>
        <fullName evidence="2">Early nodulin-93</fullName>
    </submittedName>
</protein>
<dbReference type="STRING" id="3821.A0A151R9X5"/>
<evidence type="ECO:0000313" key="3">
    <source>
        <dbReference type="Proteomes" id="UP000075243"/>
    </source>
</evidence>
<feature type="transmembrane region" description="Helical" evidence="1">
    <location>
        <begin position="75"/>
        <end position="94"/>
    </location>
</feature>
<keyword evidence="1" id="KW-1133">Transmembrane helix</keyword>
<dbReference type="PANTHER" id="PTHR33605">
    <property type="entry name" value="EARLY NODULIN-93"/>
    <property type="match status" value="1"/>
</dbReference>
<dbReference type="Proteomes" id="UP000075243">
    <property type="component" value="Unassembled WGS sequence"/>
</dbReference>
<dbReference type="Pfam" id="PF03386">
    <property type="entry name" value="ENOD93"/>
    <property type="match status" value="1"/>
</dbReference>
<dbReference type="PANTHER" id="PTHR33605:SF3">
    <property type="entry name" value="EARLY NODULIN-LIKE PROTEIN"/>
    <property type="match status" value="1"/>
</dbReference>
<sequence length="116" mass="12466">MGIPSELGDKMLVSNKRGFLIASPAEDRKILRTKQCTSEGVRAGFKAASIAFVASAVPTLAAVRMVPWAKANLNYTAQALIISAASIASYFITADKTILECARKNAQLEDALRHNQ</sequence>
<keyword evidence="3" id="KW-1185">Reference proteome</keyword>
<dbReference type="Gramene" id="C.cajan_34368.t">
    <property type="protein sequence ID" value="C.cajan_34368.t"/>
    <property type="gene ID" value="C.cajan_34368"/>
</dbReference>
<evidence type="ECO:0000256" key="1">
    <source>
        <dbReference type="SAM" id="Phobius"/>
    </source>
</evidence>
<proteinExistence type="predicted"/>
<dbReference type="InterPro" id="IPR005050">
    <property type="entry name" value="Enod93"/>
</dbReference>